<evidence type="ECO:0000256" key="5">
    <source>
        <dbReference type="ARBA" id="ARBA00038121"/>
    </source>
</evidence>
<feature type="domain" description="GHMP kinase N-terminal" evidence="6">
    <location>
        <begin position="82"/>
        <end position="165"/>
    </location>
</feature>
<dbReference type="HOGENOM" id="CLU_048558_1_0_2"/>
<dbReference type="InterPro" id="IPR020568">
    <property type="entry name" value="Ribosomal_Su5_D2-typ_SF"/>
</dbReference>
<dbReference type="GO" id="GO:0050201">
    <property type="term" value="F:fucokinase activity"/>
    <property type="evidence" value="ECO:0007669"/>
    <property type="project" value="TreeGrafter"/>
</dbReference>
<gene>
    <name evidence="8" type="ORF">NPIRD3C_0048</name>
</gene>
<organism evidence="8 9">
    <name type="scientific">Nitrosopumilus piranensis</name>
    <dbReference type="NCBI Taxonomy" id="1582439"/>
    <lineage>
        <taxon>Archaea</taxon>
        <taxon>Nitrososphaerota</taxon>
        <taxon>Nitrososphaeria</taxon>
        <taxon>Nitrosopumilales</taxon>
        <taxon>Nitrosopumilaceae</taxon>
        <taxon>Nitrosopumilus</taxon>
    </lineage>
</organism>
<dbReference type="InterPro" id="IPR013750">
    <property type="entry name" value="GHMP_kinase_C_dom"/>
</dbReference>
<evidence type="ECO:0000313" key="9">
    <source>
        <dbReference type="Proteomes" id="UP000032027"/>
    </source>
</evidence>
<evidence type="ECO:0000259" key="6">
    <source>
        <dbReference type="Pfam" id="PF00288"/>
    </source>
</evidence>
<proteinExistence type="inferred from homology"/>
<accession>A0A0C5C7P5</accession>
<feature type="domain" description="GHMP kinase C-terminal" evidence="7">
    <location>
        <begin position="239"/>
        <end position="316"/>
    </location>
</feature>
<protein>
    <submittedName>
        <fullName evidence="8">D-glycero-D-manno-heptose 7-phosphate kinase</fullName>
    </submittedName>
</protein>
<reference evidence="9" key="1">
    <citation type="submission" date="2015-02" db="EMBL/GenBank/DDBJ databases">
        <title>Characterization of two novel Thaumarchaeota isolated from the Northern Adriatic Sea.</title>
        <authorList>
            <person name="Bayer B."/>
            <person name="Vojvoda J."/>
            <person name="Offre P."/>
            <person name="Srivastava A."/>
            <person name="Elisabeth N."/>
            <person name="Garcia J.A.L."/>
            <person name="Schleper C."/>
            <person name="Herndl G.J."/>
        </authorList>
    </citation>
    <scope>NUCLEOTIDE SEQUENCE [LARGE SCALE GENOMIC DNA]</scope>
    <source>
        <strain evidence="9">D3C</strain>
    </source>
</reference>
<keyword evidence="9" id="KW-1185">Reference proteome</keyword>
<name>A0A0C5C7P5_9ARCH</name>
<dbReference type="InterPro" id="IPR001174">
    <property type="entry name" value="HddA/FKP"/>
</dbReference>
<dbReference type="Pfam" id="PF08544">
    <property type="entry name" value="GHMP_kinases_C"/>
    <property type="match status" value="1"/>
</dbReference>
<keyword evidence="2" id="KW-0547">Nucleotide-binding</keyword>
<dbReference type="PANTHER" id="PTHR32463:SF0">
    <property type="entry name" value="L-FUCOSE KINASE"/>
    <property type="match status" value="1"/>
</dbReference>
<evidence type="ECO:0000256" key="4">
    <source>
        <dbReference type="ARBA" id="ARBA00022840"/>
    </source>
</evidence>
<keyword evidence="4" id="KW-0067">ATP-binding</keyword>
<dbReference type="GO" id="GO:0005524">
    <property type="term" value="F:ATP binding"/>
    <property type="evidence" value="ECO:0007669"/>
    <property type="project" value="UniProtKB-KW"/>
</dbReference>
<evidence type="ECO:0000256" key="3">
    <source>
        <dbReference type="ARBA" id="ARBA00022777"/>
    </source>
</evidence>
<dbReference type="GO" id="GO:0042352">
    <property type="term" value="P:GDP-L-fucose salvage"/>
    <property type="evidence" value="ECO:0007669"/>
    <property type="project" value="TreeGrafter"/>
</dbReference>
<dbReference type="SUPFAM" id="SSF55060">
    <property type="entry name" value="GHMP Kinase, C-terminal domain"/>
    <property type="match status" value="1"/>
</dbReference>
<evidence type="ECO:0000313" key="8">
    <source>
        <dbReference type="EMBL" id="AJM91272.1"/>
    </source>
</evidence>
<dbReference type="PIRSF" id="PIRSF036406">
    <property type="entry name" value="Hept_kin"/>
    <property type="match status" value="1"/>
</dbReference>
<keyword evidence="3 8" id="KW-0418">Kinase</keyword>
<dbReference type="KEGG" id="nid:NPIRD3C_0048"/>
<dbReference type="STRING" id="1582439.NPIRD3C_0048"/>
<dbReference type="InterPro" id="IPR052203">
    <property type="entry name" value="GHMP_Kinase-Related"/>
</dbReference>
<evidence type="ECO:0000259" key="7">
    <source>
        <dbReference type="Pfam" id="PF08544"/>
    </source>
</evidence>
<dbReference type="PANTHER" id="PTHR32463">
    <property type="entry name" value="L-FUCOSE KINASE"/>
    <property type="match status" value="1"/>
</dbReference>
<dbReference type="InterPro" id="IPR006204">
    <property type="entry name" value="GHMP_kinase_N_dom"/>
</dbReference>
<dbReference type="PATRIC" id="fig|1582439.9.peg.48"/>
<evidence type="ECO:0000256" key="2">
    <source>
        <dbReference type="ARBA" id="ARBA00022741"/>
    </source>
</evidence>
<dbReference type="InterPro" id="IPR036554">
    <property type="entry name" value="GHMP_kinase_C_sf"/>
</dbReference>
<dbReference type="EMBL" id="CP010868">
    <property type="protein sequence ID" value="AJM91272.1"/>
    <property type="molecule type" value="Genomic_DNA"/>
</dbReference>
<dbReference type="Proteomes" id="UP000032027">
    <property type="component" value="Chromosome"/>
</dbReference>
<dbReference type="AlphaFoldDB" id="A0A0C5C7P5"/>
<reference evidence="8 9" key="2">
    <citation type="journal article" date="2016" name="ISME J.">
        <title>Physiological and genomic characterization of two novel marine thaumarchaeal strains indicates niche differentiation.</title>
        <authorList>
            <person name="Bayer B."/>
            <person name="Vojvoda J."/>
            <person name="Offre P."/>
            <person name="Alves R.J."/>
            <person name="Elisabeth N.H."/>
            <person name="Garcia J.A."/>
            <person name="Volland J.M."/>
            <person name="Srivastava A."/>
            <person name="Schleper C."/>
            <person name="Herndl G.J."/>
        </authorList>
    </citation>
    <scope>NUCLEOTIDE SEQUENCE [LARGE SCALE GENOMIC DNA]</scope>
    <source>
        <strain evidence="8 9">D3C</strain>
    </source>
</reference>
<reference evidence="8 9" key="3">
    <citation type="journal article" date="2019" name="Int. J. Syst. Evol. Microbiol.">
        <title>Nitrosopumilus adriaticus sp. nov. and Nitrosopumilus piranensis sp. nov., two ammonia-oxidizing archaea from the Adriatic Sea and members of the class Nitrososphaeria.</title>
        <authorList>
            <person name="Bayer B."/>
            <person name="Vojvoda J."/>
            <person name="Reinthaler T."/>
            <person name="Reyes C."/>
            <person name="Pinto M."/>
            <person name="Herndl G.J."/>
        </authorList>
    </citation>
    <scope>NUCLEOTIDE SEQUENCE [LARGE SCALE GENOMIC DNA]</scope>
    <source>
        <strain evidence="8 9">D3C</strain>
    </source>
</reference>
<dbReference type="PRINTS" id="PR00960">
    <property type="entry name" value="LMBPPROTEIN"/>
</dbReference>
<sequence length="345" mass="38833">MRYFVIIGSTPVRISFSGGGTDMPEYFNEFGGNVLTSTISKFTYAIFHPRYDDSFQAFSPDFEAHYKPTKYSKIKIETGSELAVAVIKYLKFKQGVNVIVASDVPGGSGLGGSGSLTVNLVYTIHKIKQKKISKSQIAEDSFHIGRKLLKMPIGKQDEYIASYGGLKYITFNKEKIKVEKIKINKPTLKKLDQNLILFFVGDTRNSTSILSQQLSRIKNKDKVIINSLNQVKLLCQEMHDSLRNNDITKFGEILNKSWLKKREFVKGVSNSKIDKIYQIAIKNGATGGKLTGAGGGGHMLFYCEKKNQQKLIHKLESMKLKHIDFNLYDKGPEIAYMSNKTQNQN</sequence>
<keyword evidence="1" id="KW-0808">Transferase</keyword>
<dbReference type="Pfam" id="PF00288">
    <property type="entry name" value="GHMP_kinases_N"/>
    <property type="match status" value="1"/>
</dbReference>
<comment type="similarity">
    <text evidence="5">Belongs to the GHMP kinase family.</text>
</comment>
<dbReference type="InterPro" id="IPR014606">
    <property type="entry name" value="Heptose_7-P_kinase"/>
</dbReference>
<dbReference type="SUPFAM" id="SSF54211">
    <property type="entry name" value="Ribosomal protein S5 domain 2-like"/>
    <property type="match status" value="1"/>
</dbReference>
<evidence type="ECO:0000256" key="1">
    <source>
        <dbReference type="ARBA" id="ARBA00022679"/>
    </source>
</evidence>
<dbReference type="Gene3D" id="3.30.230.120">
    <property type="match status" value="1"/>
</dbReference>